<dbReference type="InterPro" id="IPR001447">
    <property type="entry name" value="Arylamine_N-AcTrfase"/>
</dbReference>
<evidence type="ECO:0000313" key="3">
    <source>
        <dbReference type="EMBL" id="SEN01698.1"/>
    </source>
</evidence>
<dbReference type="InterPro" id="IPR038765">
    <property type="entry name" value="Papain-like_cys_pep_sf"/>
</dbReference>
<gene>
    <name evidence="3" type="ORF">SAMN05192533_10859</name>
</gene>
<dbReference type="PANTHER" id="PTHR11786">
    <property type="entry name" value="N-HYDROXYARYLAMINE O-ACETYLTRANSFERASE"/>
    <property type="match status" value="1"/>
</dbReference>
<dbReference type="Pfam" id="PF00797">
    <property type="entry name" value="Acetyltransf_2"/>
    <property type="match status" value="1"/>
</dbReference>
<dbReference type="InterPro" id="IPR053710">
    <property type="entry name" value="Arylamine_NAT_domain_sf"/>
</dbReference>
<dbReference type="EMBL" id="FOBW01000008">
    <property type="protein sequence ID" value="SEN01698.1"/>
    <property type="molecule type" value="Genomic_DNA"/>
</dbReference>
<dbReference type="PANTHER" id="PTHR11786:SF0">
    <property type="entry name" value="ARYLAMINE N-ACETYLTRANSFERASE 4-RELATED"/>
    <property type="match status" value="1"/>
</dbReference>
<dbReference type="RefSeq" id="WP_090745791.1">
    <property type="nucleotide sequence ID" value="NZ_FOBW01000008.1"/>
</dbReference>
<dbReference type="Proteomes" id="UP000198553">
    <property type="component" value="Unassembled WGS sequence"/>
</dbReference>
<reference evidence="4" key="1">
    <citation type="submission" date="2016-10" db="EMBL/GenBank/DDBJ databases">
        <authorList>
            <person name="Varghese N."/>
            <person name="Submissions S."/>
        </authorList>
    </citation>
    <scope>NUCLEOTIDE SEQUENCE [LARGE SCALE GENOMIC DNA]</scope>
    <source>
        <strain evidence="4">B48,IBRC-M 10115,DSM 25386,CECT 8001</strain>
    </source>
</reference>
<dbReference type="OrthoDB" id="7181050at2"/>
<keyword evidence="4" id="KW-1185">Reference proteome</keyword>
<keyword evidence="3" id="KW-0808">Transferase</keyword>
<dbReference type="PRINTS" id="PR01543">
    <property type="entry name" value="ANATRNSFRASE"/>
</dbReference>
<protein>
    <submittedName>
        <fullName evidence="3">N-hydroxyarylamine O-acetyltransferase</fullName>
    </submittedName>
</protein>
<accession>A0A1H8D508</accession>
<evidence type="ECO:0000256" key="1">
    <source>
        <dbReference type="ARBA" id="ARBA00006547"/>
    </source>
</evidence>
<dbReference type="STRING" id="930146.SAMN05192533_10859"/>
<name>A0A1H8D508_9BACI</name>
<proteinExistence type="inferred from homology"/>
<evidence type="ECO:0000313" key="4">
    <source>
        <dbReference type="Proteomes" id="UP000198553"/>
    </source>
</evidence>
<evidence type="ECO:0000256" key="2">
    <source>
        <dbReference type="RuleBase" id="RU003452"/>
    </source>
</evidence>
<sequence length="257" mass="29726">MSDLNVLFRKRIGFPEEELTFEKLDELLVRTAEKIPFENLCIMENRTRGLSNEIVMDKILLQNEGGLCYELNYILYLFLQENGFDTSLVRGVVFNQMKQEWSKTGKTHVANLVQHNGKFFLVDTGFGGNLPLKPVPLSGETVSSATGDFRVEPVKNEHGDYLVHIKLNHKDQDWKIGYVFDSMDHVKSVEELEEIQTIIKEHPESAFNKRPLITKLTSKGNMTLTTDSFTEWEDGQEKKKGMDEKTFKEYKRMYFGL</sequence>
<dbReference type="GO" id="GO:0016407">
    <property type="term" value="F:acetyltransferase activity"/>
    <property type="evidence" value="ECO:0007669"/>
    <property type="project" value="InterPro"/>
</dbReference>
<dbReference type="SUPFAM" id="SSF54001">
    <property type="entry name" value="Cysteine proteinases"/>
    <property type="match status" value="1"/>
</dbReference>
<organism evidence="3 4">
    <name type="scientific">Mesobacillus persicus</name>
    <dbReference type="NCBI Taxonomy" id="930146"/>
    <lineage>
        <taxon>Bacteria</taxon>
        <taxon>Bacillati</taxon>
        <taxon>Bacillota</taxon>
        <taxon>Bacilli</taxon>
        <taxon>Bacillales</taxon>
        <taxon>Bacillaceae</taxon>
        <taxon>Mesobacillus</taxon>
    </lineage>
</organism>
<dbReference type="AlphaFoldDB" id="A0A1H8D508"/>
<comment type="similarity">
    <text evidence="1 2">Belongs to the arylamine N-acetyltransferase family.</text>
</comment>
<dbReference type="Gene3D" id="3.30.2140.20">
    <property type="match status" value="1"/>
</dbReference>